<accession>A0A7V4WUY9</accession>
<dbReference type="InterPro" id="IPR051044">
    <property type="entry name" value="MAG_DAG_Lipase"/>
</dbReference>
<proteinExistence type="predicted"/>
<dbReference type="InterPro" id="IPR001375">
    <property type="entry name" value="Peptidase_S9_cat"/>
</dbReference>
<feature type="domain" description="Peptidase S9 prolyl oligopeptidase catalytic" evidence="1">
    <location>
        <begin position="86"/>
        <end position="275"/>
    </location>
</feature>
<dbReference type="Pfam" id="PF00326">
    <property type="entry name" value="Peptidase_S9"/>
    <property type="match status" value="1"/>
</dbReference>
<dbReference type="Proteomes" id="UP000885779">
    <property type="component" value="Unassembled WGS sequence"/>
</dbReference>
<name>A0A7V4WUY9_CALAY</name>
<dbReference type="EMBL" id="DRQG01000034">
    <property type="protein sequence ID" value="HGY54932.1"/>
    <property type="molecule type" value="Genomic_DNA"/>
</dbReference>
<dbReference type="GO" id="GO:0006508">
    <property type="term" value="P:proteolysis"/>
    <property type="evidence" value="ECO:0007669"/>
    <property type="project" value="InterPro"/>
</dbReference>
<evidence type="ECO:0000313" key="2">
    <source>
        <dbReference type="EMBL" id="HGY54932.1"/>
    </source>
</evidence>
<comment type="caution">
    <text evidence="2">The sequence shown here is derived from an EMBL/GenBank/DDBJ whole genome shotgun (WGS) entry which is preliminary data.</text>
</comment>
<protein>
    <submittedName>
        <fullName evidence="2">Alpha/beta hydrolase</fullName>
    </submittedName>
</protein>
<dbReference type="InterPro" id="IPR029058">
    <property type="entry name" value="AB_hydrolase_fold"/>
</dbReference>
<dbReference type="Gene3D" id="3.40.50.1820">
    <property type="entry name" value="alpha/beta hydrolase"/>
    <property type="match status" value="1"/>
</dbReference>
<keyword evidence="2" id="KW-0378">Hydrolase</keyword>
<gene>
    <name evidence="2" type="ORF">ENK44_04465</name>
</gene>
<dbReference type="AlphaFoldDB" id="A0A7V4WUY9"/>
<dbReference type="GO" id="GO:0008236">
    <property type="term" value="F:serine-type peptidase activity"/>
    <property type="evidence" value="ECO:0007669"/>
    <property type="project" value="InterPro"/>
</dbReference>
<sequence length="281" mass="32335">MVRKVYHIPNKHNEDIALDLRFEEGSRDVPTIIILHGFKGFKDWGFFPDLGRRLTQAGYATVCFNFSRNGIGANPEEFSELDKFAENSYSHELDDVKTVIQAIESGSIGKNIIDCERLGIVGHSRGGAVALLSVRELDDRFMAVTTWATIGNLYRYSKDEVVQWEERGYIEIKNTRTGQMMRINKSFWEDLQANRERFDLPQAVRELEIPALFIHGADDTSVPPKESEELYERCGSFQKKLEIIESAGHTFGIRHPFEMPTQEYELAVNLTENWFDRHLNV</sequence>
<dbReference type="SUPFAM" id="SSF53474">
    <property type="entry name" value="alpha/beta-Hydrolases"/>
    <property type="match status" value="1"/>
</dbReference>
<evidence type="ECO:0000259" key="1">
    <source>
        <dbReference type="Pfam" id="PF00326"/>
    </source>
</evidence>
<organism evidence="2">
    <name type="scientific">Caldithrix abyssi</name>
    <dbReference type="NCBI Taxonomy" id="187145"/>
    <lineage>
        <taxon>Bacteria</taxon>
        <taxon>Pseudomonadati</taxon>
        <taxon>Calditrichota</taxon>
        <taxon>Calditrichia</taxon>
        <taxon>Calditrichales</taxon>
        <taxon>Calditrichaceae</taxon>
        <taxon>Caldithrix</taxon>
    </lineage>
</organism>
<dbReference type="PANTHER" id="PTHR11614">
    <property type="entry name" value="PHOSPHOLIPASE-RELATED"/>
    <property type="match status" value="1"/>
</dbReference>
<reference evidence="2" key="1">
    <citation type="journal article" date="2020" name="mSystems">
        <title>Genome- and Community-Level Interaction Insights into Carbon Utilization and Element Cycling Functions of Hydrothermarchaeota in Hydrothermal Sediment.</title>
        <authorList>
            <person name="Zhou Z."/>
            <person name="Liu Y."/>
            <person name="Xu W."/>
            <person name="Pan J."/>
            <person name="Luo Z.H."/>
            <person name="Li M."/>
        </authorList>
    </citation>
    <scope>NUCLEOTIDE SEQUENCE [LARGE SCALE GENOMIC DNA]</scope>
    <source>
        <strain evidence="2">HyVt-577</strain>
    </source>
</reference>